<organism evidence="4 5">
    <name type="scientific">Cohaesibacter marisflavi</name>
    <dbReference type="NCBI Taxonomy" id="655353"/>
    <lineage>
        <taxon>Bacteria</taxon>
        <taxon>Pseudomonadati</taxon>
        <taxon>Pseudomonadota</taxon>
        <taxon>Alphaproteobacteria</taxon>
        <taxon>Hyphomicrobiales</taxon>
        <taxon>Cohaesibacteraceae</taxon>
    </lineage>
</organism>
<dbReference type="OrthoDB" id="5470953at2"/>
<evidence type="ECO:0000256" key="2">
    <source>
        <dbReference type="SAM" id="SignalP"/>
    </source>
</evidence>
<dbReference type="Pfam" id="PF13202">
    <property type="entry name" value="EF-hand_5"/>
    <property type="match status" value="1"/>
</dbReference>
<feature type="signal peptide" evidence="2">
    <location>
        <begin position="1"/>
        <end position="30"/>
    </location>
</feature>
<evidence type="ECO:0000313" key="5">
    <source>
        <dbReference type="Proteomes" id="UP000199236"/>
    </source>
</evidence>
<feature type="compositionally biased region" description="Basic and acidic residues" evidence="1">
    <location>
        <begin position="148"/>
        <end position="160"/>
    </location>
</feature>
<feature type="compositionally biased region" description="Gly residues" evidence="1">
    <location>
        <begin position="201"/>
        <end position="216"/>
    </location>
</feature>
<keyword evidence="2" id="KW-0732">Signal</keyword>
<feature type="domain" description="EF-hand" evidence="3">
    <location>
        <begin position="63"/>
        <end position="88"/>
    </location>
</feature>
<gene>
    <name evidence="4" type="ORF">SAMN04488056_103213</name>
</gene>
<dbReference type="Pfam" id="PF13833">
    <property type="entry name" value="EF-hand_8"/>
    <property type="match status" value="1"/>
</dbReference>
<proteinExistence type="predicted"/>
<feature type="domain" description="EF-hand" evidence="3">
    <location>
        <begin position="109"/>
        <end position="144"/>
    </location>
</feature>
<dbReference type="GO" id="GO:0005509">
    <property type="term" value="F:calcium ion binding"/>
    <property type="evidence" value="ECO:0007669"/>
    <property type="project" value="InterPro"/>
</dbReference>
<dbReference type="Proteomes" id="UP000199236">
    <property type="component" value="Unassembled WGS sequence"/>
</dbReference>
<evidence type="ECO:0000313" key="4">
    <source>
        <dbReference type="EMBL" id="SFO11664.1"/>
    </source>
</evidence>
<dbReference type="PROSITE" id="PS00018">
    <property type="entry name" value="EF_HAND_1"/>
    <property type="match status" value="2"/>
</dbReference>
<protein>
    <submittedName>
        <fullName evidence="4">Ca2+-binding protein, EF-hand superfamily</fullName>
    </submittedName>
</protein>
<feature type="compositionally biased region" description="Low complexity" evidence="1">
    <location>
        <begin position="217"/>
        <end position="250"/>
    </location>
</feature>
<sequence>MRREDNKMNSFTKIALTVALIGGVSATALSVNSASAKGWNNGRGMGPEQAQSFHGPRGMLDLKAIDADQDGSITKDELSAAMGKKISDNDTNSDEAVSLEEFKAEWMAMTKNRMVRTFQFFDRDGDGKVTLEEFSDPAEARFDRMDVNNDGKVDSADRQAMRGKGMRGKGHGPDFGKRGFGHHGRDMKGPRGGQFQQGQFGPQGGPRGGMMGGPRGGQFQQGQFQQAPAPQMAPTAAPQAPDVQPAQDSASTLAPALPPVAMAK</sequence>
<dbReference type="STRING" id="655353.SAMN04488056_103213"/>
<dbReference type="SMART" id="SM00054">
    <property type="entry name" value="EFh"/>
    <property type="match status" value="2"/>
</dbReference>
<feature type="region of interest" description="Disordered" evidence="1">
    <location>
        <begin position="148"/>
        <end position="264"/>
    </location>
</feature>
<dbReference type="EMBL" id="FOVR01000003">
    <property type="protein sequence ID" value="SFO11664.1"/>
    <property type="molecule type" value="Genomic_DNA"/>
</dbReference>
<dbReference type="SUPFAM" id="SSF47473">
    <property type="entry name" value="EF-hand"/>
    <property type="match status" value="1"/>
</dbReference>
<keyword evidence="5" id="KW-1185">Reference proteome</keyword>
<name>A0A1I5EJH8_9HYPH</name>
<dbReference type="InterPro" id="IPR011992">
    <property type="entry name" value="EF-hand-dom_pair"/>
</dbReference>
<dbReference type="Gene3D" id="1.10.238.10">
    <property type="entry name" value="EF-hand"/>
    <property type="match status" value="2"/>
</dbReference>
<reference evidence="4 5" key="1">
    <citation type="submission" date="2016-10" db="EMBL/GenBank/DDBJ databases">
        <authorList>
            <person name="de Groot N.N."/>
        </authorList>
    </citation>
    <scope>NUCLEOTIDE SEQUENCE [LARGE SCALE GENOMIC DNA]</scope>
    <source>
        <strain evidence="4 5">CGMCC 1.9157</strain>
    </source>
</reference>
<evidence type="ECO:0000259" key="3">
    <source>
        <dbReference type="PROSITE" id="PS50222"/>
    </source>
</evidence>
<dbReference type="InterPro" id="IPR002048">
    <property type="entry name" value="EF_hand_dom"/>
</dbReference>
<feature type="chain" id="PRO_5011470518" evidence="2">
    <location>
        <begin position="31"/>
        <end position="264"/>
    </location>
</feature>
<dbReference type="InterPro" id="IPR018247">
    <property type="entry name" value="EF_Hand_1_Ca_BS"/>
</dbReference>
<evidence type="ECO:0000256" key="1">
    <source>
        <dbReference type="SAM" id="MobiDB-lite"/>
    </source>
</evidence>
<feature type="compositionally biased region" description="Basic and acidic residues" evidence="1">
    <location>
        <begin position="171"/>
        <end position="189"/>
    </location>
</feature>
<dbReference type="AlphaFoldDB" id="A0A1I5EJH8"/>
<dbReference type="PROSITE" id="PS50222">
    <property type="entry name" value="EF_HAND_2"/>
    <property type="match status" value="2"/>
</dbReference>
<accession>A0A1I5EJH8</accession>